<evidence type="ECO:0000313" key="2">
    <source>
        <dbReference type="Proteomes" id="UP000515150"/>
    </source>
</evidence>
<evidence type="ECO:0000313" key="3">
    <source>
        <dbReference type="RefSeq" id="XP_029012028.1"/>
    </source>
</evidence>
<name>A0A6P7N0N5_BETSP</name>
<proteinExistence type="predicted"/>
<dbReference type="OrthoDB" id="8893791at2759"/>
<dbReference type="GeneID" id="114858695"/>
<organism evidence="2 3">
    <name type="scientific">Betta splendens</name>
    <name type="common">Siamese fighting fish</name>
    <dbReference type="NCBI Taxonomy" id="158456"/>
    <lineage>
        <taxon>Eukaryota</taxon>
        <taxon>Metazoa</taxon>
        <taxon>Chordata</taxon>
        <taxon>Craniata</taxon>
        <taxon>Vertebrata</taxon>
        <taxon>Euteleostomi</taxon>
        <taxon>Actinopterygii</taxon>
        <taxon>Neopterygii</taxon>
        <taxon>Teleostei</taxon>
        <taxon>Neoteleostei</taxon>
        <taxon>Acanthomorphata</taxon>
        <taxon>Anabantaria</taxon>
        <taxon>Anabantiformes</taxon>
        <taxon>Anabantoidei</taxon>
        <taxon>Osphronemidae</taxon>
        <taxon>Betta</taxon>
    </lineage>
</organism>
<dbReference type="Proteomes" id="UP000515150">
    <property type="component" value="Chromosome 7"/>
</dbReference>
<reference evidence="3" key="1">
    <citation type="submission" date="2025-08" db="UniProtKB">
        <authorList>
            <consortium name="RefSeq"/>
        </authorList>
    </citation>
    <scope>IDENTIFICATION</scope>
</reference>
<protein>
    <submittedName>
        <fullName evidence="3">Uncharacterized protein si:dkeyp-110g5.4 isoform X1</fullName>
    </submittedName>
</protein>
<sequence>MILKFSHSVQGHKKRLYCENIQGKQSMDLYDRIEIFIPAEAEVKRIPLWSLPNPVLRRMGLPVSDSNGSKKLTNSPKGTWICPAVVRKKGQKSGCDAMESTLTLLRTECRASSGPFRMSFVFFNHTAFKVLKDTVPGSKLSTIPPHMSSIPQGLASKTYQTAVVVYAGRIYLSVRRPGRGQDQAETAQPSPQPTLPVRRQCKSQKKELPPGKKKPKNTPCKVTHKKGLKHRNVSSSTDAHSVTQSTVGMHSAVGHCHEDARAKKNPLEAGAQESTRHQPQVEATNSGGSECVMRDVSSGEAESVSQNHDVDSNVQSGSGDVDQSCSQSWTRRDAVATFPSPSLKNKFDFKELAEEEMIGRMKARLKQNAQQLPSAQSD</sequence>
<feature type="compositionally biased region" description="Polar residues" evidence="1">
    <location>
        <begin position="303"/>
        <end position="329"/>
    </location>
</feature>
<feature type="compositionally biased region" description="Polar residues" evidence="1">
    <location>
        <begin position="277"/>
        <end position="288"/>
    </location>
</feature>
<dbReference type="RefSeq" id="XP_029012028.1">
    <property type="nucleotide sequence ID" value="XM_029156195.3"/>
</dbReference>
<feature type="compositionally biased region" description="Polar residues" evidence="1">
    <location>
        <begin position="233"/>
        <end position="248"/>
    </location>
</feature>
<feature type="region of interest" description="Disordered" evidence="1">
    <location>
        <begin position="177"/>
        <end position="250"/>
    </location>
</feature>
<evidence type="ECO:0000256" key="1">
    <source>
        <dbReference type="SAM" id="MobiDB-lite"/>
    </source>
</evidence>
<feature type="region of interest" description="Disordered" evidence="1">
    <location>
        <begin position="268"/>
        <end position="333"/>
    </location>
</feature>
<keyword evidence="2" id="KW-1185">Reference proteome</keyword>
<dbReference type="KEGG" id="bspl:114858695"/>
<dbReference type="AlphaFoldDB" id="A0A6P7N0N5"/>
<dbReference type="InParanoid" id="A0A6P7N0N5"/>
<feature type="compositionally biased region" description="Basic residues" evidence="1">
    <location>
        <begin position="211"/>
        <end position="232"/>
    </location>
</feature>
<gene>
    <name evidence="3" type="primary">si:dkeyp-110g5.4</name>
</gene>
<accession>A0A6P7N0N5</accession>